<keyword evidence="5" id="KW-0808">Transferase</keyword>
<dbReference type="InterPro" id="IPR027266">
    <property type="entry name" value="TrmE/GcvT-like"/>
</dbReference>
<evidence type="ECO:0000256" key="1">
    <source>
        <dbReference type="PIRSR" id="PIRSR006487-1"/>
    </source>
</evidence>
<dbReference type="SUPFAM" id="SSF103025">
    <property type="entry name" value="Folate-binding domain"/>
    <property type="match status" value="1"/>
</dbReference>
<dbReference type="InterPro" id="IPR013977">
    <property type="entry name" value="GcvT_C"/>
</dbReference>
<dbReference type="Gene3D" id="3.30.1360.120">
    <property type="entry name" value="Probable tRNA modification gtpase trme, domain 1"/>
    <property type="match status" value="1"/>
</dbReference>
<dbReference type="AlphaFoldDB" id="A0AAE3IAG1"/>
<dbReference type="Pfam" id="PF08669">
    <property type="entry name" value="GCV_T_C"/>
    <property type="match status" value="1"/>
</dbReference>
<sequence length="332" mass="34708">MSVIESVHEDHGATFRSVGGKRVVADYGRPERTHRAVRNVAGVIELGYDVREVTGPDRIAAVERASTANVPRSDGEGCYGFVLEDGAIAADAYVYNAGERLLALLSPGRGDRLDRALSESGAESTDLTDELAVFSVHGSQATEKIASVLSTGGGAPVPAHTFVRGSMGDEGVTVVASDAPTGEAGYEVVCGIDDAKRVFDTLVNRGLNAAPFGYRTWESLTLEAGTPLFEPDLAGRSPAVLTQRGDREGRQLVGLVCEALPDPGATVYGDGAAVGTVTRALESPTLDEPIAFAVVAGEPTAVETDAGRVEAREASLPFVEGSERSRRLPGNR</sequence>
<organism evidence="5 7">
    <name type="scientific">Halapricum hydrolyticum</name>
    <dbReference type="NCBI Taxonomy" id="2979991"/>
    <lineage>
        <taxon>Archaea</taxon>
        <taxon>Methanobacteriati</taxon>
        <taxon>Methanobacteriota</taxon>
        <taxon>Stenosarchaea group</taxon>
        <taxon>Halobacteria</taxon>
        <taxon>Halobacteriales</taxon>
        <taxon>Haloarculaceae</taxon>
        <taxon>Halapricum</taxon>
    </lineage>
</organism>
<evidence type="ECO:0000313" key="6">
    <source>
        <dbReference type="Proteomes" id="UP001208186"/>
    </source>
</evidence>
<evidence type="ECO:0000313" key="7">
    <source>
        <dbReference type="Proteomes" id="UP001209746"/>
    </source>
</evidence>
<evidence type="ECO:0000259" key="3">
    <source>
        <dbReference type="Pfam" id="PF08669"/>
    </source>
</evidence>
<feature type="domain" description="GCVT N-terminal" evidence="2">
    <location>
        <begin position="6"/>
        <end position="235"/>
    </location>
</feature>
<protein>
    <submittedName>
        <fullName evidence="5">Aminomethyl transferase family protein</fullName>
    </submittedName>
</protein>
<dbReference type="PANTHER" id="PTHR43757:SF2">
    <property type="entry name" value="AMINOMETHYLTRANSFERASE, MITOCHONDRIAL"/>
    <property type="match status" value="1"/>
</dbReference>
<dbReference type="Proteomes" id="UP001208186">
    <property type="component" value="Unassembled WGS sequence"/>
</dbReference>
<evidence type="ECO:0000313" key="5">
    <source>
        <dbReference type="EMBL" id="MCU4726921.1"/>
    </source>
</evidence>
<keyword evidence="6" id="KW-1185">Reference proteome</keyword>
<dbReference type="InterPro" id="IPR029043">
    <property type="entry name" value="GcvT/YgfZ_C"/>
</dbReference>
<feature type="binding site" evidence="1">
    <location>
        <position position="187"/>
    </location>
    <ligand>
        <name>substrate</name>
    </ligand>
</feature>
<dbReference type="Pfam" id="PF01571">
    <property type="entry name" value="GCV_T"/>
    <property type="match status" value="1"/>
</dbReference>
<dbReference type="EMBL" id="JAOPKD010000006">
    <property type="protein sequence ID" value="MCU4726921.1"/>
    <property type="molecule type" value="Genomic_DNA"/>
</dbReference>
<proteinExistence type="predicted"/>
<dbReference type="Proteomes" id="UP001209746">
    <property type="component" value="Unassembled WGS sequence"/>
</dbReference>
<dbReference type="PIRSF" id="PIRSF006487">
    <property type="entry name" value="GcvT"/>
    <property type="match status" value="1"/>
</dbReference>
<dbReference type="SUPFAM" id="SSF101790">
    <property type="entry name" value="Aminomethyltransferase beta-barrel domain"/>
    <property type="match status" value="1"/>
</dbReference>
<evidence type="ECO:0000313" key="4">
    <source>
        <dbReference type="EMBL" id="MCU4717757.1"/>
    </source>
</evidence>
<dbReference type="PANTHER" id="PTHR43757">
    <property type="entry name" value="AMINOMETHYLTRANSFERASE"/>
    <property type="match status" value="1"/>
</dbReference>
<dbReference type="GO" id="GO:0016740">
    <property type="term" value="F:transferase activity"/>
    <property type="evidence" value="ECO:0007669"/>
    <property type="project" value="UniProtKB-KW"/>
</dbReference>
<comment type="caution">
    <text evidence="5">The sequence shown here is derived from an EMBL/GenBank/DDBJ whole genome shotgun (WGS) entry which is preliminary data.</text>
</comment>
<dbReference type="InterPro" id="IPR028896">
    <property type="entry name" value="GcvT/YgfZ/DmdA"/>
</dbReference>
<gene>
    <name evidence="5" type="ORF">OB914_08060</name>
    <name evidence="4" type="ORF">OB916_06725</name>
</gene>
<name>A0AAE3IAG1_9EURY</name>
<dbReference type="RefSeq" id="WP_315908521.1">
    <property type="nucleotide sequence ID" value="NZ_JAOPKC010000005.1"/>
</dbReference>
<accession>A0AAE3IAG1</accession>
<reference evidence="5" key="1">
    <citation type="submission" date="2023-02" db="EMBL/GenBank/DDBJ databases">
        <title>Enrichment on poylsaccharides allowed isolation of novel metabolic and taxonomic groups of Haloarchaea.</title>
        <authorList>
            <person name="Sorokin D.Y."/>
            <person name="Elcheninov A.G."/>
            <person name="Khizhniak T.V."/>
            <person name="Kolganova T.V."/>
            <person name="Kublanov I.V."/>
        </authorList>
    </citation>
    <scope>NUCLEOTIDE SEQUENCE</scope>
    <source>
        <strain evidence="4 6">HArc-curdl5-1</strain>
        <strain evidence="5">HArc-curdl7</strain>
    </source>
</reference>
<evidence type="ECO:0000259" key="2">
    <source>
        <dbReference type="Pfam" id="PF01571"/>
    </source>
</evidence>
<dbReference type="EMBL" id="JAOPKC010000005">
    <property type="protein sequence ID" value="MCU4717757.1"/>
    <property type="molecule type" value="Genomic_DNA"/>
</dbReference>
<feature type="domain" description="Aminomethyltransferase C-terminal" evidence="3">
    <location>
        <begin position="250"/>
        <end position="319"/>
    </location>
</feature>
<dbReference type="InterPro" id="IPR006222">
    <property type="entry name" value="GCVT_N"/>
</dbReference>